<gene>
    <name evidence="1" type="ORF">JOE68_006138</name>
</gene>
<evidence type="ECO:0000313" key="2">
    <source>
        <dbReference type="Proteomes" id="UP001195724"/>
    </source>
</evidence>
<name>A0ABS2SJ02_9PSEU</name>
<dbReference type="Proteomes" id="UP001195724">
    <property type="component" value="Unassembled WGS sequence"/>
</dbReference>
<protein>
    <submittedName>
        <fullName evidence="1">Uncharacterized protein</fullName>
    </submittedName>
</protein>
<comment type="caution">
    <text evidence="1">The sequence shown here is derived from an EMBL/GenBank/DDBJ whole genome shotgun (WGS) entry which is preliminary data.</text>
</comment>
<proteinExistence type="predicted"/>
<reference evidence="1 2" key="1">
    <citation type="submission" date="2021-01" db="EMBL/GenBank/DDBJ databases">
        <title>Sequencing the genomes of 1000 actinobacteria strains.</title>
        <authorList>
            <person name="Klenk H.-P."/>
        </authorList>
    </citation>
    <scope>NUCLEOTIDE SEQUENCE [LARGE SCALE GENOMIC DNA]</scope>
    <source>
        <strain evidence="1 2">DSM 44581</strain>
    </source>
</reference>
<sequence>MLLPRWALVPRVWFFRVRRWGFSLVAGIRVG</sequence>
<accession>A0ABS2SJ02</accession>
<organism evidence="1 2">
    <name type="scientific">Saccharothrix algeriensis</name>
    <dbReference type="NCBI Taxonomy" id="173560"/>
    <lineage>
        <taxon>Bacteria</taxon>
        <taxon>Bacillati</taxon>
        <taxon>Actinomycetota</taxon>
        <taxon>Actinomycetes</taxon>
        <taxon>Pseudonocardiales</taxon>
        <taxon>Pseudonocardiaceae</taxon>
        <taxon>Saccharothrix</taxon>
    </lineage>
</organism>
<evidence type="ECO:0000313" key="1">
    <source>
        <dbReference type="EMBL" id="MBM7815273.1"/>
    </source>
</evidence>
<dbReference type="EMBL" id="JAFBCL010000001">
    <property type="protein sequence ID" value="MBM7815273.1"/>
    <property type="molecule type" value="Genomic_DNA"/>
</dbReference>
<keyword evidence="2" id="KW-1185">Reference proteome</keyword>